<dbReference type="InParanoid" id="A0A1S0UIF0"/>
<comment type="catalytic activity">
    <reaction evidence="1">
        <text>Cleavage of an N-acetyl or N-formyl amino acid from the N-terminus of a polypeptide.</text>
        <dbReference type="EC" id="3.4.19.1"/>
    </reaction>
</comment>
<dbReference type="EMBL" id="JH712131">
    <property type="protein sequence ID" value="EJD75492.1"/>
    <property type="molecule type" value="Genomic_DNA"/>
</dbReference>
<dbReference type="SUPFAM" id="SSF53474">
    <property type="entry name" value="alpha/beta-Hydrolases"/>
    <property type="match status" value="1"/>
</dbReference>
<reference evidence="11" key="1">
    <citation type="submission" date="2012-04" db="EMBL/GenBank/DDBJ databases">
        <title>The Genome Sequence of Loa loa.</title>
        <authorList>
            <consortium name="The Broad Institute Genome Sequencing Platform"/>
            <consortium name="Broad Institute Genome Sequencing Center for Infectious Disease"/>
            <person name="Nutman T.B."/>
            <person name="Fink D.L."/>
            <person name="Russ C."/>
            <person name="Young S."/>
            <person name="Zeng Q."/>
            <person name="Gargeya S."/>
            <person name="Alvarado L."/>
            <person name="Berlin A."/>
            <person name="Chapman S.B."/>
            <person name="Chen Z."/>
            <person name="Freedman E."/>
            <person name="Gellesch M."/>
            <person name="Goldberg J."/>
            <person name="Griggs A."/>
            <person name="Gujja S."/>
            <person name="Heilman E.R."/>
            <person name="Heiman D."/>
            <person name="Howarth C."/>
            <person name="Mehta T."/>
            <person name="Neiman D."/>
            <person name="Pearson M."/>
            <person name="Roberts A."/>
            <person name="Saif S."/>
            <person name="Shea T."/>
            <person name="Shenoy N."/>
            <person name="Sisk P."/>
            <person name="Stolte C."/>
            <person name="Sykes S."/>
            <person name="White J."/>
            <person name="Yandava C."/>
            <person name="Haas B."/>
            <person name="Henn M.R."/>
            <person name="Nusbaum C."/>
            <person name="Birren B."/>
        </authorList>
    </citation>
    <scope>NUCLEOTIDE SEQUENCE [LARGE SCALE GENOMIC DNA]</scope>
</reference>
<dbReference type="SUPFAM" id="SSF82171">
    <property type="entry name" value="DPP6 N-terminal domain-like"/>
    <property type="match status" value="1"/>
</dbReference>
<dbReference type="Pfam" id="PF00326">
    <property type="entry name" value="Peptidase_S9"/>
    <property type="match status" value="1"/>
</dbReference>
<dbReference type="GO" id="GO:0005737">
    <property type="term" value="C:cytoplasm"/>
    <property type="evidence" value="ECO:0007669"/>
    <property type="project" value="UniProtKB-SubCell"/>
</dbReference>
<evidence type="ECO:0000259" key="10">
    <source>
        <dbReference type="Pfam" id="PF19283"/>
    </source>
</evidence>
<feature type="domain" description="Acylamino-acid-releasing enzyme N-terminal" evidence="10">
    <location>
        <begin position="236"/>
        <end position="547"/>
    </location>
</feature>
<evidence type="ECO:0000256" key="8">
    <source>
        <dbReference type="ARBA" id="ARBA00022801"/>
    </source>
</evidence>
<evidence type="ECO:0000256" key="4">
    <source>
        <dbReference type="ARBA" id="ARBA00011881"/>
    </source>
</evidence>
<evidence type="ECO:0000256" key="2">
    <source>
        <dbReference type="ARBA" id="ARBA00004496"/>
    </source>
</evidence>
<proteinExistence type="inferred from homology"/>
<dbReference type="GeneID" id="9942653"/>
<dbReference type="OrthoDB" id="416344at2759"/>
<dbReference type="KEGG" id="loa:LOAG_17363"/>
<dbReference type="InterPro" id="IPR029058">
    <property type="entry name" value="AB_hydrolase_fold"/>
</dbReference>
<evidence type="ECO:0000256" key="1">
    <source>
        <dbReference type="ARBA" id="ARBA00000721"/>
    </source>
</evidence>
<evidence type="ECO:0000256" key="5">
    <source>
        <dbReference type="ARBA" id="ARBA00012917"/>
    </source>
</evidence>
<keyword evidence="8" id="KW-0378">Hydrolase</keyword>
<dbReference type="Gene3D" id="2.120.10.30">
    <property type="entry name" value="TolB, C-terminal domain"/>
    <property type="match status" value="1"/>
</dbReference>
<dbReference type="AlphaFoldDB" id="A0A1S0UIF0"/>
<dbReference type="RefSeq" id="XP_020306353.1">
    <property type="nucleotide sequence ID" value="XM_020450022.1"/>
</dbReference>
<comment type="subcellular location">
    <subcellularLocation>
        <location evidence="2">Cytoplasm</location>
    </subcellularLocation>
</comment>
<organism evidence="11">
    <name type="scientific">Loa loa</name>
    <name type="common">Eye worm</name>
    <name type="synonym">Filaria loa</name>
    <dbReference type="NCBI Taxonomy" id="7209"/>
    <lineage>
        <taxon>Eukaryota</taxon>
        <taxon>Metazoa</taxon>
        <taxon>Ecdysozoa</taxon>
        <taxon>Nematoda</taxon>
        <taxon>Chromadorea</taxon>
        <taxon>Rhabditida</taxon>
        <taxon>Spirurina</taxon>
        <taxon>Spiruromorpha</taxon>
        <taxon>Filarioidea</taxon>
        <taxon>Onchocercidae</taxon>
        <taxon>Loa</taxon>
    </lineage>
</organism>
<dbReference type="EC" id="3.4.19.1" evidence="5"/>
<gene>
    <name evidence="11" type="ORF">LOAG_17363</name>
</gene>
<evidence type="ECO:0000256" key="7">
    <source>
        <dbReference type="ARBA" id="ARBA00022490"/>
    </source>
</evidence>
<feature type="domain" description="Peptidase S9 prolyl oligopeptidase catalytic" evidence="9">
    <location>
        <begin position="608"/>
        <end position="820"/>
    </location>
</feature>
<dbReference type="PANTHER" id="PTHR42776:SF4">
    <property type="entry name" value="ACYLAMINO-ACID-RELEASING ENZYME"/>
    <property type="match status" value="1"/>
</dbReference>
<dbReference type="InterPro" id="IPR045550">
    <property type="entry name" value="AARE_N"/>
</dbReference>
<evidence type="ECO:0000259" key="9">
    <source>
        <dbReference type="Pfam" id="PF00326"/>
    </source>
</evidence>
<dbReference type="Pfam" id="PF19283">
    <property type="entry name" value="APEH_N"/>
    <property type="match status" value="1"/>
</dbReference>
<evidence type="ECO:0000256" key="6">
    <source>
        <dbReference type="ARBA" id="ARBA00018421"/>
    </source>
</evidence>
<protein>
    <recommendedName>
        <fullName evidence="6">Acylamino-acid-releasing enzyme</fullName>
        <ecNumber evidence="5">3.4.19.1</ecNumber>
    </recommendedName>
</protein>
<dbReference type="FunFam" id="3.40.50.1820:FF:000043">
    <property type="entry name" value="acylamino-acid-releasing enzyme"/>
    <property type="match status" value="1"/>
</dbReference>
<dbReference type="Gene3D" id="3.40.50.1820">
    <property type="entry name" value="alpha/beta hydrolase"/>
    <property type="match status" value="1"/>
</dbReference>
<comment type="similarity">
    <text evidence="3">Belongs to the peptidase S9C family.</text>
</comment>
<dbReference type="InterPro" id="IPR011042">
    <property type="entry name" value="6-blade_b-propeller_TolB-like"/>
</dbReference>
<dbReference type="FunCoup" id="A0A1S0UIF0">
    <property type="interactions" value="1332"/>
</dbReference>
<name>A0A1S0UIF0_LOALO</name>
<evidence type="ECO:0000256" key="3">
    <source>
        <dbReference type="ARBA" id="ARBA00010040"/>
    </source>
</evidence>
<dbReference type="CTD" id="9942653"/>
<keyword evidence="7" id="KW-0963">Cytoplasm</keyword>
<comment type="subunit">
    <text evidence="4">Homotetramer.</text>
</comment>
<dbReference type="InterPro" id="IPR001375">
    <property type="entry name" value="Peptidase_S9_cat"/>
</dbReference>
<sequence>MIHKGINRSEWYDMGNRRSDEAATPADPKCLPTTDETVAFCPYDILPSIQLVGVCKYICVLLFTFTYSTNYSKSAFGKRERSLLSTIHQSTFGVNNHSLQIEVTSMNLKALEKLKDLYRDIAQVPLPQNARLRCQGKYFEISSVWTNRSVELKKTVKMQRSSLIVPKAGEPNMYELISTISLPLTGIEEELIAFSHSDSRCATLITLPDGKEKKQYIKVFDQREHIEICCTDLTSPKKHGLIYIDEEFGGLKWSNGEGHLLYAAEKFVKKKEYYDTELDWANEENFLNFNVGDKYELIENWGEQRYEIRQPVLSVFDVMSGNITVLDQMPDSITPTFCVWGPNDEGIVFFGIQNAPVKLGKIYCNNRGGTLFYYEFASAKLTPLSDKNVSVEGLSFSPDKSKLIYFQRQPGGPHFASVTCQLVNWNKTEQQLLVPIVTTVSDREQFPGLYAVQLAGRPWSSDNKRIFVSTMWGSKREIVTINTETGKLDKITNNDTFHGSWTILDVNEDCLVVVCSAPNRPPTILVGHVPKVDSREMIIWTSLDNSSTFEIHLKLLDFTWQLVDFDRGVRGSYEGLLYIPSETDVVPLVVMPHGGPHSATIACWPSREILLLLNSGYALLFVNYHGSLGFGNDFVNSLPGNCGDLDVKDVHFAVQTVLNMESRLDRSRVAVCGGSHGGFIVSHLIGQFPDCYKVCIARNPVLNITAMYDLSDIPDWSVVEALGRNADDWQKMLTAEDRERMYQSSPIAHVEKVVTPYLLLNGEKDLRVVNHYRAFMRNLNARQVPNKILSYPQAYHSLEEVDVEADCAINTVRWLNKYLNQ</sequence>
<accession>A0A1S0UIF0</accession>
<dbReference type="GO" id="GO:0008242">
    <property type="term" value="F:omega peptidase activity"/>
    <property type="evidence" value="ECO:0007669"/>
    <property type="project" value="UniProtKB-EC"/>
</dbReference>
<dbReference type="PANTHER" id="PTHR42776">
    <property type="entry name" value="SERINE PEPTIDASE S9 FAMILY MEMBER"/>
    <property type="match status" value="1"/>
</dbReference>
<evidence type="ECO:0000313" key="11">
    <source>
        <dbReference type="EMBL" id="EJD75492.1"/>
    </source>
</evidence>
<dbReference type="GO" id="GO:0004252">
    <property type="term" value="F:serine-type endopeptidase activity"/>
    <property type="evidence" value="ECO:0007669"/>
    <property type="project" value="TreeGrafter"/>
</dbReference>
<dbReference type="OMA" id="QEIATPF"/>
<dbReference type="GO" id="GO:0006508">
    <property type="term" value="P:proteolysis"/>
    <property type="evidence" value="ECO:0007669"/>
    <property type="project" value="InterPro"/>
</dbReference>